<evidence type="ECO:0000313" key="6">
    <source>
        <dbReference type="Proteomes" id="UP001148313"/>
    </source>
</evidence>
<keyword evidence="3" id="KW-0804">Transcription</keyword>
<name>A0ABT4VN04_9HYPH</name>
<dbReference type="PANTHER" id="PTHR33154">
    <property type="entry name" value="TRANSCRIPTIONAL REGULATOR, ARSR FAMILY"/>
    <property type="match status" value="1"/>
</dbReference>
<dbReference type="PANTHER" id="PTHR33154:SF33">
    <property type="entry name" value="TRANSCRIPTIONAL REPRESSOR SDPR"/>
    <property type="match status" value="1"/>
</dbReference>
<dbReference type="InterPro" id="IPR011991">
    <property type="entry name" value="ArsR-like_HTH"/>
</dbReference>
<dbReference type="RefSeq" id="WP_271089779.1">
    <property type="nucleotide sequence ID" value="NZ_JAPJZH010000006.1"/>
</dbReference>
<comment type="caution">
    <text evidence="5">The sequence shown here is derived from an EMBL/GenBank/DDBJ whole genome shotgun (WGS) entry which is preliminary data.</text>
</comment>
<feature type="domain" description="HTH arsR-type" evidence="4">
    <location>
        <begin position="1"/>
        <end position="93"/>
    </location>
</feature>
<evidence type="ECO:0000256" key="2">
    <source>
        <dbReference type="ARBA" id="ARBA00023125"/>
    </source>
</evidence>
<dbReference type="CDD" id="cd00090">
    <property type="entry name" value="HTH_ARSR"/>
    <property type="match status" value="1"/>
</dbReference>
<proteinExistence type="predicted"/>
<dbReference type="EMBL" id="JAPJZH010000006">
    <property type="protein sequence ID" value="MDA4846061.1"/>
    <property type="molecule type" value="Genomic_DNA"/>
</dbReference>
<dbReference type="Gene3D" id="1.10.10.10">
    <property type="entry name" value="Winged helix-like DNA-binding domain superfamily/Winged helix DNA-binding domain"/>
    <property type="match status" value="1"/>
</dbReference>
<accession>A0ABT4VN04</accession>
<dbReference type="InterPro" id="IPR036390">
    <property type="entry name" value="WH_DNA-bd_sf"/>
</dbReference>
<dbReference type="SMART" id="SM00418">
    <property type="entry name" value="HTH_ARSR"/>
    <property type="match status" value="1"/>
</dbReference>
<dbReference type="Pfam" id="PF01022">
    <property type="entry name" value="HTH_5"/>
    <property type="match status" value="1"/>
</dbReference>
<protein>
    <submittedName>
        <fullName evidence="5">Metalloregulator ArsR/SmtB family transcription factor</fullName>
    </submittedName>
</protein>
<organism evidence="5 6">
    <name type="scientific">Hoeflea poritis</name>
    <dbReference type="NCBI Taxonomy" id="2993659"/>
    <lineage>
        <taxon>Bacteria</taxon>
        <taxon>Pseudomonadati</taxon>
        <taxon>Pseudomonadota</taxon>
        <taxon>Alphaproteobacteria</taxon>
        <taxon>Hyphomicrobiales</taxon>
        <taxon>Rhizobiaceae</taxon>
        <taxon>Hoeflea</taxon>
    </lineage>
</organism>
<evidence type="ECO:0000313" key="5">
    <source>
        <dbReference type="EMBL" id="MDA4846061.1"/>
    </source>
</evidence>
<sequence length="110" mass="12379">MNAFDVLSDPVRRRTLELISQKEHASGEIVAVVEAEFGISQSAVSQHLRVLRDTGFAKVRKDGAKRCYEIDPSGFDDVNDWLDQLRHFWASKMDALATEIERGKRSGNST</sequence>
<dbReference type="InterPro" id="IPR036388">
    <property type="entry name" value="WH-like_DNA-bd_sf"/>
</dbReference>
<evidence type="ECO:0000256" key="1">
    <source>
        <dbReference type="ARBA" id="ARBA00023015"/>
    </source>
</evidence>
<dbReference type="SUPFAM" id="SSF46785">
    <property type="entry name" value="Winged helix' DNA-binding domain"/>
    <property type="match status" value="1"/>
</dbReference>
<keyword evidence="6" id="KW-1185">Reference proteome</keyword>
<dbReference type="Proteomes" id="UP001148313">
    <property type="component" value="Unassembled WGS sequence"/>
</dbReference>
<dbReference type="NCBIfam" id="NF033788">
    <property type="entry name" value="HTH_metalloreg"/>
    <property type="match status" value="1"/>
</dbReference>
<gene>
    <name evidence="5" type="ORF">OOZ53_11920</name>
</gene>
<keyword evidence="2" id="KW-0238">DNA-binding</keyword>
<evidence type="ECO:0000259" key="4">
    <source>
        <dbReference type="PROSITE" id="PS50987"/>
    </source>
</evidence>
<evidence type="ECO:0000256" key="3">
    <source>
        <dbReference type="ARBA" id="ARBA00023163"/>
    </source>
</evidence>
<reference evidence="5" key="1">
    <citation type="submission" date="2022-11" db="EMBL/GenBank/DDBJ databases">
        <title>Hoeflea poritis sp. nov., isolated from scleractinian coral Porites lutea.</title>
        <authorList>
            <person name="Zhang G."/>
            <person name="Wei Q."/>
            <person name="Cai L."/>
        </authorList>
    </citation>
    <scope>NUCLEOTIDE SEQUENCE</scope>
    <source>
        <strain evidence="5">E7-10</strain>
    </source>
</reference>
<dbReference type="InterPro" id="IPR051081">
    <property type="entry name" value="HTH_MetalResp_TranReg"/>
</dbReference>
<keyword evidence="1" id="KW-0805">Transcription regulation</keyword>
<dbReference type="PRINTS" id="PR00778">
    <property type="entry name" value="HTHARSR"/>
</dbReference>
<dbReference type="PROSITE" id="PS50987">
    <property type="entry name" value="HTH_ARSR_2"/>
    <property type="match status" value="1"/>
</dbReference>
<dbReference type="InterPro" id="IPR001845">
    <property type="entry name" value="HTH_ArsR_DNA-bd_dom"/>
</dbReference>